<keyword evidence="1" id="KW-0812">Transmembrane</keyword>
<organism evidence="3 4">
    <name type="scientific">Dyella japonica A8</name>
    <dbReference type="NCBI Taxonomy" id="1217721"/>
    <lineage>
        <taxon>Bacteria</taxon>
        <taxon>Pseudomonadati</taxon>
        <taxon>Pseudomonadota</taxon>
        <taxon>Gammaproteobacteria</taxon>
        <taxon>Lysobacterales</taxon>
        <taxon>Rhodanobacteraceae</taxon>
        <taxon>Dyella</taxon>
    </lineage>
</organism>
<keyword evidence="1" id="KW-1133">Transmembrane helix</keyword>
<dbReference type="RefSeq" id="WP_019465977.1">
    <property type="nucleotide sequence ID" value="NZ_ALOY01000167.1"/>
</dbReference>
<evidence type="ECO:0000259" key="2">
    <source>
        <dbReference type="Pfam" id="PF13828"/>
    </source>
</evidence>
<dbReference type="EMBL" id="CP008884">
    <property type="protein sequence ID" value="AIF47659.1"/>
    <property type="molecule type" value="Genomic_DNA"/>
</dbReference>
<evidence type="ECO:0000313" key="3">
    <source>
        <dbReference type="EMBL" id="AIF47659.1"/>
    </source>
</evidence>
<evidence type="ECO:0000256" key="1">
    <source>
        <dbReference type="SAM" id="Phobius"/>
    </source>
</evidence>
<sequence length="103" mass="10617">MSHPPTAQRTTNTLAVISLAFGVAAWTLLPLIGAIVAIVCGHKARSEIRRAPPGSVEGDGMAVAGLILGYTQAAFTLAATIIIVAFLVFGFGITAHALQNLPH</sequence>
<feature type="transmembrane region" description="Helical" evidence="1">
    <location>
        <begin position="74"/>
        <end position="98"/>
    </location>
</feature>
<name>A0A075K0J7_9GAMM</name>
<feature type="domain" description="DUF4190" evidence="2">
    <location>
        <begin position="14"/>
        <end position="78"/>
    </location>
</feature>
<dbReference type="HOGENOM" id="CLU_142325_1_0_6"/>
<dbReference type="PATRIC" id="fig|1217721.7.peg.2167"/>
<keyword evidence="1" id="KW-0472">Membrane</keyword>
<dbReference type="AlphaFoldDB" id="A0A075K0J7"/>
<feature type="transmembrane region" description="Helical" evidence="1">
    <location>
        <begin position="14"/>
        <end position="40"/>
    </location>
</feature>
<dbReference type="STRING" id="1217721.HY57_10475"/>
<proteinExistence type="predicted"/>
<dbReference type="KEGG" id="dja:HY57_10475"/>
<gene>
    <name evidence="3" type="ORF">HY57_10475</name>
</gene>
<keyword evidence="4" id="KW-1185">Reference proteome</keyword>
<reference evidence="3 4" key="1">
    <citation type="submission" date="2014-07" db="EMBL/GenBank/DDBJ databases">
        <title>Complete Genome Sequence of Dyella japonica Strain A8 Isolated from Malaysian Tropical Soil.</title>
        <authorList>
            <person name="Hui R.K.H."/>
            <person name="Chen J.-W."/>
            <person name="Chan K.-G."/>
            <person name="Leung F.C.C."/>
        </authorList>
    </citation>
    <scope>NUCLEOTIDE SEQUENCE [LARGE SCALE GENOMIC DNA]</scope>
    <source>
        <strain evidence="3 4">A8</strain>
    </source>
</reference>
<dbReference type="InterPro" id="IPR025241">
    <property type="entry name" value="DUF4190"/>
</dbReference>
<dbReference type="OrthoDB" id="6183992at2"/>
<protein>
    <submittedName>
        <fullName evidence="3">Membrane protein</fullName>
    </submittedName>
</protein>
<evidence type="ECO:0000313" key="4">
    <source>
        <dbReference type="Proteomes" id="UP000027987"/>
    </source>
</evidence>
<dbReference type="Pfam" id="PF13828">
    <property type="entry name" value="DUF4190"/>
    <property type="match status" value="1"/>
</dbReference>
<accession>A0A075K0J7</accession>
<dbReference type="Proteomes" id="UP000027987">
    <property type="component" value="Chromosome"/>
</dbReference>